<organism evidence="2 3">
    <name type="scientific">Trifolium medium</name>
    <dbReference type="NCBI Taxonomy" id="97028"/>
    <lineage>
        <taxon>Eukaryota</taxon>
        <taxon>Viridiplantae</taxon>
        <taxon>Streptophyta</taxon>
        <taxon>Embryophyta</taxon>
        <taxon>Tracheophyta</taxon>
        <taxon>Spermatophyta</taxon>
        <taxon>Magnoliopsida</taxon>
        <taxon>eudicotyledons</taxon>
        <taxon>Gunneridae</taxon>
        <taxon>Pentapetalae</taxon>
        <taxon>rosids</taxon>
        <taxon>fabids</taxon>
        <taxon>Fabales</taxon>
        <taxon>Fabaceae</taxon>
        <taxon>Papilionoideae</taxon>
        <taxon>50 kb inversion clade</taxon>
        <taxon>NPAAA clade</taxon>
        <taxon>Hologalegina</taxon>
        <taxon>IRL clade</taxon>
        <taxon>Trifolieae</taxon>
        <taxon>Trifolium</taxon>
    </lineage>
</organism>
<protein>
    <submittedName>
        <fullName evidence="2">Phospholipase-like protein</fullName>
    </submittedName>
</protein>
<dbReference type="Pfam" id="PF05278">
    <property type="entry name" value="PEARLI-4"/>
    <property type="match status" value="1"/>
</dbReference>
<evidence type="ECO:0000256" key="1">
    <source>
        <dbReference type="SAM" id="MobiDB-lite"/>
    </source>
</evidence>
<dbReference type="AlphaFoldDB" id="A0A392SB53"/>
<accession>A0A392SB53</accession>
<feature type="non-terminal residue" evidence="2">
    <location>
        <position position="64"/>
    </location>
</feature>
<feature type="compositionally biased region" description="Acidic residues" evidence="1">
    <location>
        <begin position="1"/>
        <end position="14"/>
    </location>
</feature>
<feature type="region of interest" description="Disordered" evidence="1">
    <location>
        <begin position="1"/>
        <end position="20"/>
    </location>
</feature>
<proteinExistence type="predicted"/>
<dbReference type="PANTHER" id="PTHR35358">
    <property type="entry name" value="OS06G0711100 PROTEIN"/>
    <property type="match status" value="1"/>
</dbReference>
<dbReference type="InterPro" id="IPR007942">
    <property type="entry name" value="PLipase-like"/>
</dbReference>
<evidence type="ECO:0000313" key="2">
    <source>
        <dbReference type="EMBL" id="MCI45190.1"/>
    </source>
</evidence>
<keyword evidence="3" id="KW-1185">Reference proteome</keyword>
<reference evidence="2 3" key="1">
    <citation type="journal article" date="2018" name="Front. Plant Sci.">
        <title>Red Clover (Trifolium pratense) and Zigzag Clover (T. medium) - A Picture of Genomic Similarities and Differences.</title>
        <authorList>
            <person name="Dluhosova J."/>
            <person name="Istvanek J."/>
            <person name="Nedelnik J."/>
            <person name="Repkova J."/>
        </authorList>
    </citation>
    <scope>NUCLEOTIDE SEQUENCE [LARGE SCALE GENOMIC DNA]</scope>
    <source>
        <strain evidence="3">cv. 10/8</strain>
        <tissue evidence="2">Leaf</tissue>
    </source>
</reference>
<sequence>MVEMVGMEDDDEEEIQSHPEDSVKRYKVKEEFMPILIKIISKYGDIAKNCVAESVEYRSWLLEM</sequence>
<comment type="caution">
    <text evidence="2">The sequence shown here is derived from an EMBL/GenBank/DDBJ whole genome shotgun (WGS) entry which is preliminary data.</text>
</comment>
<name>A0A392SB53_9FABA</name>
<dbReference type="PANTHER" id="PTHR35358:SF10">
    <property type="entry name" value="PLANT PHOSPHOLIPASE-LIKE PROTEIN"/>
    <property type="match status" value="1"/>
</dbReference>
<dbReference type="EMBL" id="LXQA010340631">
    <property type="protein sequence ID" value="MCI45190.1"/>
    <property type="molecule type" value="Genomic_DNA"/>
</dbReference>
<dbReference type="Proteomes" id="UP000265520">
    <property type="component" value="Unassembled WGS sequence"/>
</dbReference>
<evidence type="ECO:0000313" key="3">
    <source>
        <dbReference type="Proteomes" id="UP000265520"/>
    </source>
</evidence>